<feature type="compositionally biased region" description="Polar residues" evidence="1">
    <location>
        <begin position="1"/>
        <end position="29"/>
    </location>
</feature>
<protein>
    <submittedName>
        <fullName evidence="2">Uncharacterized protein</fullName>
    </submittedName>
</protein>
<evidence type="ECO:0000256" key="1">
    <source>
        <dbReference type="SAM" id="MobiDB-lite"/>
    </source>
</evidence>
<gene>
    <name evidence="2" type="ORF">ABU178_11750</name>
</gene>
<feature type="compositionally biased region" description="Low complexity" evidence="1">
    <location>
        <begin position="36"/>
        <end position="54"/>
    </location>
</feature>
<feature type="region of interest" description="Disordered" evidence="1">
    <location>
        <begin position="1"/>
        <end position="58"/>
    </location>
</feature>
<evidence type="ECO:0000313" key="3">
    <source>
        <dbReference type="Proteomes" id="UP001611251"/>
    </source>
</evidence>
<evidence type="ECO:0000313" key="2">
    <source>
        <dbReference type="EMBL" id="MFH8134840.1"/>
    </source>
</evidence>
<comment type="caution">
    <text evidence="2">The sequence shown here is derived from an EMBL/GenBank/DDBJ whole genome shotgun (WGS) entry which is preliminary data.</text>
</comment>
<dbReference type="RefSeq" id="WP_397214978.1">
    <property type="nucleotide sequence ID" value="NZ_JBGFSN010000004.1"/>
</dbReference>
<keyword evidence="3" id="KW-1185">Reference proteome</keyword>
<reference evidence="2 3" key="1">
    <citation type="submission" date="2024-08" db="EMBL/GenBank/DDBJ databases">
        <title>Pantoea ronii - a newly identified human opportunistic pathogen.</title>
        <authorList>
            <person name="Keidar-Friedman D."/>
            <person name="Sorek N."/>
            <person name="Leshin-Carmel D."/>
            <person name="Tsur A."/>
            <person name="Amsalem M."/>
            <person name="Tolkach D."/>
            <person name="Brosh-Nissimov T."/>
        </authorList>
    </citation>
    <scope>NUCLEOTIDE SEQUENCE [LARGE SCALE GENOMIC DNA]</scope>
    <source>
        <strain evidence="2 3">AA23256</strain>
    </source>
</reference>
<name>A0ABW7PYK6_9GAMM</name>
<proteinExistence type="predicted"/>
<dbReference type="EMBL" id="JBGFSN010000004">
    <property type="protein sequence ID" value="MFH8134840.1"/>
    <property type="molecule type" value="Genomic_DNA"/>
</dbReference>
<organism evidence="2 3">
    <name type="scientific">Pantoea osteomyelitidis</name>
    <dbReference type="NCBI Taxonomy" id="3230026"/>
    <lineage>
        <taxon>Bacteria</taxon>
        <taxon>Pseudomonadati</taxon>
        <taxon>Pseudomonadota</taxon>
        <taxon>Gammaproteobacteria</taxon>
        <taxon>Enterobacterales</taxon>
        <taxon>Erwiniaceae</taxon>
        <taxon>Pantoea</taxon>
    </lineage>
</organism>
<dbReference type="Proteomes" id="UP001611251">
    <property type="component" value="Unassembled WGS sequence"/>
</dbReference>
<accession>A0ABW7PYK6</accession>
<sequence>MTDITAATQNPADDTTAVNPEATSGQSAATDVIAPATESTATASEQASTAQVSEPDVSSLTAEIKKGVEDFDRAFSFVEQGVALLGNAAKAELKVLAQKYL</sequence>